<dbReference type="PIRSF" id="PIRSF006648">
    <property type="entry name" value="DrrB"/>
    <property type="match status" value="1"/>
</dbReference>
<dbReference type="GO" id="GO:0140359">
    <property type="term" value="F:ABC-type transporter activity"/>
    <property type="evidence" value="ECO:0007669"/>
    <property type="project" value="InterPro"/>
</dbReference>
<accession>A0A6M1RPU2</accession>
<evidence type="ECO:0000256" key="4">
    <source>
        <dbReference type="ARBA" id="ARBA00023136"/>
    </source>
</evidence>
<name>A0A6M1RPU2_9HYPH</name>
<keyword evidence="5" id="KW-1003">Cell membrane</keyword>
<keyword evidence="4 5" id="KW-0472">Membrane</keyword>
<evidence type="ECO:0000256" key="5">
    <source>
        <dbReference type="RuleBase" id="RU361157"/>
    </source>
</evidence>
<comment type="subcellular location">
    <subcellularLocation>
        <location evidence="5">Cell inner membrane</location>
        <topology evidence="5">Multi-pass membrane protein</topology>
    </subcellularLocation>
    <subcellularLocation>
        <location evidence="1">Membrane</location>
        <topology evidence="1">Multi-pass membrane protein</topology>
    </subcellularLocation>
</comment>
<comment type="similarity">
    <text evidence="5">Belongs to the ABC-2 integral membrane protein family.</text>
</comment>
<feature type="transmembrane region" description="Helical" evidence="5">
    <location>
        <begin position="54"/>
        <end position="73"/>
    </location>
</feature>
<feature type="transmembrane region" description="Helical" evidence="5">
    <location>
        <begin position="93"/>
        <end position="112"/>
    </location>
</feature>
<feature type="transmembrane region" description="Helical" evidence="5">
    <location>
        <begin position="133"/>
        <end position="162"/>
    </location>
</feature>
<sequence length="285" mass="30844">MQERRKDITTFARLAGALPPMSKPNWKVIPDYGTTVLAVSAAEISKLRHDPSEILTRAIQPAIWLVLFGEVMAQVRGLSSTTNGTYLDFLAPGILAQSVLFAAIFYGIAAIWERDLGVLHRYMVSPAPRTALVLGKAVSSAVRGISQAVVVYVLALMLGISVDLDPRALLGVAALIALGSGLFSTFSLIIACIVKTRERFMGIGQVLTMPIFFASNAIYPIDIMPHWLKMVSQVNPLTYQVDALRTLMLTGAVSKYGVGFDCLVLAATMSVLVVIAARMYPRLTT</sequence>
<evidence type="ECO:0000259" key="6">
    <source>
        <dbReference type="PROSITE" id="PS51012"/>
    </source>
</evidence>
<reference evidence="7 8" key="1">
    <citation type="submission" date="2020-02" db="EMBL/GenBank/DDBJ databases">
        <title>Genome sequence of the type strain CCBAU10050 of Rhizobium daejeonense.</title>
        <authorList>
            <person name="Gao J."/>
            <person name="Sun J."/>
        </authorList>
    </citation>
    <scope>NUCLEOTIDE SEQUENCE [LARGE SCALE GENOMIC DNA]</scope>
    <source>
        <strain evidence="7 8">CCBAU10050</strain>
    </source>
</reference>
<keyword evidence="3 5" id="KW-1133">Transmembrane helix</keyword>
<keyword evidence="2 5" id="KW-0812">Transmembrane</keyword>
<dbReference type="EMBL" id="JAAKZH010000002">
    <property type="protein sequence ID" value="NGO63332.1"/>
    <property type="molecule type" value="Genomic_DNA"/>
</dbReference>
<gene>
    <name evidence="7" type="ORF">G6N76_06570</name>
</gene>
<evidence type="ECO:0000313" key="8">
    <source>
        <dbReference type="Proteomes" id="UP000477849"/>
    </source>
</evidence>
<evidence type="ECO:0000256" key="2">
    <source>
        <dbReference type="ARBA" id="ARBA00022692"/>
    </source>
</evidence>
<organism evidence="7 8">
    <name type="scientific">Rhizobium daejeonense</name>
    <dbReference type="NCBI Taxonomy" id="240521"/>
    <lineage>
        <taxon>Bacteria</taxon>
        <taxon>Pseudomonadati</taxon>
        <taxon>Pseudomonadota</taxon>
        <taxon>Alphaproteobacteria</taxon>
        <taxon>Hyphomicrobiales</taxon>
        <taxon>Rhizobiaceae</taxon>
        <taxon>Rhizobium/Agrobacterium group</taxon>
        <taxon>Rhizobium</taxon>
    </lineage>
</organism>
<dbReference type="PROSITE" id="PS51012">
    <property type="entry name" value="ABC_TM2"/>
    <property type="match status" value="1"/>
</dbReference>
<dbReference type="PRINTS" id="PR00164">
    <property type="entry name" value="ABC2TRNSPORT"/>
</dbReference>
<evidence type="ECO:0000313" key="7">
    <source>
        <dbReference type="EMBL" id="NGO63332.1"/>
    </source>
</evidence>
<dbReference type="PANTHER" id="PTHR43229">
    <property type="entry name" value="NODULATION PROTEIN J"/>
    <property type="match status" value="1"/>
</dbReference>
<dbReference type="InterPro" id="IPR051784">
    <property type="entry name" value="Nod_factor_ABC_transporter"/>
</dbReference>
<feature type="transmembrane region" description="Helical" evidence="5">
    <location>
        <begin position="168"/>
        <end position="194"/>
    </location>
</feature>
<keyword evidence="5" id="KW-0813">Transport</keyword>
<evidence type="ECO:0000256" key="3">
    <source>
        <dbReference type="ARBA" id="ARBA00022989"/>
    </source>
</evidence>
<dbReference type="AlphaFoldDB" id="A0A6M1RPU2"/>
<dbReference type="InterPro" id="IPR013525">
    <property type="entry name" value="ABC2_TM"/>
</dbReference>
<dbReference type="Proteomes" id="UP000477849">
    <property type="component" value="Unassembled WGS sequence"/>
</dbReference>
<dbReference type="InterPro" id="IPR000412">
    <property type="entry name" value="ABC_2_transport"/>
</dbReference>
<comment type="caution">
    <text evidence="7">The sequence shown here is derived from an EMBL/GenBank/DDBJ whole genome shotgun (WGS) entry which is preliminary data.</text>
</comment>
<feature type="transmembrane region" description="Helical" evidence="5">
    <location>
        <begin position="256"/>
        <end position="277"/>
    </location>
</feature>
<feature type="domain" description="ABC transmembrane type-2" evidence="6">
    <location>
        <begin position="52"/>
        <end position="283"/>
    </location>
</feature>
<proteinExistence type="inferred from homology"/>
<dbReference type="PANTHER" id="PTHR43229:SF2">
    <property type="entry name" value="NODULATION PROTEIN J"/>
    <property type="match status" value="1"/>
</dbReference>
<keyword evidence="8" id="KW-1185">Reference proteome</keyword>
<dbReference type="GO" id="GO:0043190">
    <property type="term" value="C:ATP-binding cassette (ABC) transporter complex"/>
    <property type="evidence" value="ECO:0007669"/>
    <property type="project" value="InterPro"/>
</dbReference>
<feature type="transmembrane region" description="Helical" evidence="5">
    <location>
        <begin position="206"/>
        <end position="228"/>
    </location>
</feature>
<dbReference type="Pfam" id="PF01061">
    <property type="entry name" value="ABC2_membrane"/>
    <property type="match status" value="1"/>
</dbReference>
<dbReference type="InterPro" id="IPR047817">
    <property type="entry name" value="ABC2_TM_bact-type"/>
</dbReference>
<evidence type="ECO:0000256" key="1">
    <source>
        <dbReference type="ARBA" id="ARBA00004141"/>
    </source>
</evidence>
<protein>
    <recommendedName>
        <fullName evidence="5">Transport permease protein</fullName>
    </recommendedName>
</protein>